<protein>
    <recommendedName>
        <fullName evidence="4">EKC/KEOPS complex subunit CGI121</fullName>
    </recommendedName>
    <alternativeName>
        <fullName evidence="3">EKC/KEOPS complex subunit cgi121</fullName>
    </alternativeName>
</protein>
<comment type="caution">
    <text evidence="9">The sequence shown here is derived from an EMBL/GenBank/DDBJ whole genome shotgun (WGS) entry which is preliminary data.</text>
</comment>
<dbReference type="Gene3D" id="3.30.2380.10">
    <property type="entry name" value="CGI121/TPRKB"/>
    <property type="match status" value="1"/>
</dbReference>
<dbReference type="GO" id="GO:0005634">
    <property type="term" value="C:nucleus"/>
    <property type="evidence" value="ECO:0007669"/>
    <property type="project" value="UniProtKB-SubCell"/>
</dbReference>
<dbReference type="AlphaFoldDB" id="A0A232M3H4"/>
<evidence type="ECO:0000313" key="9">
    <source>
        <dbReference type="EMBL" id="OXV10955.1"/>
    </source>
</evidence>
<evidence type="ECO:0000256" key="7">
    <source>
        <dbReference type="ARBA" id="ARBA00025043"/>
    </source>
</evidence>
<evidence type="ECO:0000256" key="6">
    <source>
        <dbReference type="ARBA" id="ARBA00023242"/>
    </source>
</evidence>
<reference evidence="9 10" key="1">
    <citation type="journal article" date="2015" name="Environ. Microbiol.">
        <title>Metagenome sequence of Elaphomyces granulatus from sporocarp tissue reveals Ascomycota ectomycorrhizal fingerprints of genome expansion and a Proteobacteria-rich microbiome.</title>
        <authorList>
            <person name="Quandt C.A."/>
            <person name="Kohler A."/>
            <person name="Hesse C.N."/>
            <person name="Sharpton T.J."/>
            <person name="Martin F."/>
            <person name="Spatafora J.W."/>
        </authorList>
    </citation>
    <scope>NUCLEOTIDE SEQUENCE [LARGE SCALE GENOMIC DNA]</scope>
    <source>
        <strain evidence="9 10">OSC145934</strain>
    </source>
</reference>
<dbReference type="EMBL" id="NPHW01002681">
    <property type="protein sequence ID" value="OXV10955.1"/>
    <property type="molecule type" value="Genomic_DNA"/>
</dbReference>
<name>A0A232M3H4_9EURO</name>
<evidence type="ECO:0000313" key="10">
    <source>
        <dbReference type="Proteomes" id="UP000243515"/>
    </source>
</evidence>
<dbReference type="GO" id="GO:0005829">
    <property type="term" value="C:cytosol"/>
    <property type="evidence" value="ECO:0007669"/>
    <property type="project" value="TreeGrafter"/>
</dbReference>
<dbReference type="PANTHER" id="PTHR15840:SF10">
    <property type="entry name" value="EKC_KEOPS COMPLEX SUBUNIT TPRKB"/>
    <property type="match status" value="1"/>
</dbReference>
<comment type="subcellular location">
    <subcellularLocation>
        <location evidence="1">Nucleus</location>
    </subcellularLocation>
</comment>
<evidence type="ECO:0000256" key="4">
    <source>
        <dbReference type="ARBA" id="ARBA00016009"/>
    </source>
</evidence>
<evidence type="ECO:0000256" key="3">
    <source>
        <dbReference type="ARBA" id="ARBA00015316"/>
    </source>
</evidence>
<comment type="similarity">
    <text evidence="2 8">Belongs to the CGI121/TPRKB family.</text>
</comment>
<accession>A0A232M3H4</accession>
<keyword evidence="6 8" id="KW-0539">Nucleus</keyword>
<dbReference type="SUPFAM" id="SSF143870">
    <property type="entry name" value="PF0523-like"/>
    <property type="match status" value="1"/>
</dbReference>
<evidence type="ECO:0000256" key="1">
    <source>
        <dbReference type="ARBA" id="ARBA00004123"/>
    </source>
</evidence>
<keyword evidence="5" id="KW-0819">tRNA processing</keyword>
<dbReference type="PANTHER" id="PTHR15840">
    <property type="entry name" value="CGI-121 FAMILY MEMBER"/>
    <property type="match status" value="1"/>
</dbReference>
<keyword evidence="10" id="KW-1185">Reference proteome</keyword>
<evidence type="ECO:0000256" key="8">
    <source>
        <dbReference type="RuleBase" id="RU004398"/>
    </source>
</evidence>
<dbReference type="InterPro" id="IPR036504">
    <property type="entry name" value="CGI121/TPRKB_sf"/>
</dbReference>
<comment type="function">
    <text evidence="7">Component of the EKC/KEOPS complex that is required for the formation of a threonylcarbamoyl group on adenosine at position 37 (t(6)A37) in tRNAs that read codons beginning with adenine. The complex is probably involved in the transfer of the threonylcarbamoyl moiety of threonylcarbamoyl-AMP (TC-AMP) to the N6 group of A37. CGI121 acts as an allosteric effector that regulates the t(6)A activity of the complex. The EKC/KEOPS complex also promotes both telomere uncapping and telomere elongation. The complex is required for efficient recruitment of transcriptional coactivators. CGI121 is not required for tRNA modification.</text>
</comment>
<gene>
    <name evidence="9" type="ORF">Egran_01281</name>
</gene>
<dbReference type="Pfam" id="PF08617">
    <property type="entry name" value="CGI-121"/>
    <property type="match status" value="1"/>
</dbReference>
<proteinExistence type="inferred from homology"/>
<dbReference type="Proteomes" id="UP000243515">
    <property type="component" value="Unassembled WGS sequence"/>
</dbReference>
<organism evidence="9 10">
    <name type="scientific">Elaphomyces granulatus</name>
    <dbReference type="NCBI Taxonomy" id="519963"/>
    <lineage>
        <taxon>Eukaryota</taxon>
        <taxon>Fungi</taxon>
        <taxon>Dikarya</taxon>
        <taxon>Ascomycota</taxon>
        <taxon>Pezizomycotina</taxon>
        <taxon>Eurotiomycetes</taxon>
        <taxon>Eurotiomycetidae</taxon>
        <taxon>Eurotiales</taxon>
        <taxon>Elaphomycetaceae</taxon>
        <taxon>Elaphomyces</taxon>
    </lineage>
</organism>
<dbReference type="InterPro" id="IPR013926">
    <property type="entry name" value="CGI121/TPRKB"/>
</dbReference>
<sequence length="200" mass="21724">MSHLETLYLSHLPPSLPIHISLFRDLRNAAFLREQLLSGNSAFEYAFVDASMILSRTHILAAIFRAVNSHISSRLKSRNVHSEIVFCLSPNNNIAESFRKFGITDATKDLLVVKVSVTPDITHDTVAGHLAEVIEATPLPFDDETLATLSNVSKIRKVYKLGPALATAATTPSHINGAGDHEKKVLEACLLGAMALRGAS</sequence>
<evidence type="ECO:0000256" key="2">
    <source>
        <dbReference type="ARBA" id="ARBA00005546"/>
    </source>
</evidence>
<dbReference type="GO" id="GO:0002949">
    <property type="term" value="P:tRNA threonylcarbamoyladenosine modification"/>
    <property type="evidence" value="ECO:0007669"/>
    <property type="project" value="TreeGrafter"/>
</dbReference>
<dbReference type="OrthoDB" id="329139at2759"/>
<dbReference type="GO" id="GO:0000408">
    <property type="term" value="C:EKC/KEOPS complex"/>
    <property type="evidence" value="ECO:0007669"/>
    <property type="project" value="TreeGrafter"/>
</dbReference>
<evidence type="ECO:0000256" key="5">
    <source>
        <dbReference type="ARBA" id="ARBA00022694"/>
    </source>
</evidence>